<organism evidence="1 2">
    <name type="scientific">Citrullus colocynthis</name>
    <name type="common">colocynth</name>
    <dbReference type="NCBI Taxonomy" id="252529"/>
    <lineage>
        <taxon>Eukaryota</taxon>
        <taxon>Viridiplantae</taxon>
        <taxon>Streptophyta</taxon>
        <taxon>Embryophyta</taxon>
        <taxon>Tracheophyta</taxon>
        <taxon>Spermatophyta</taxon>
        <taxon>Magnoliopsida</taxon>
        <taxon>eudicotyledons</taxon>
        <taxon>Gunneridae</taxon>
        <taxon>Pentapetalae</taxon>
        <taxon>rosids</taxon>
        <taxon>fabids</taxon>
        <taxon>Cucurbitales</taxon>
        <taxon>Cucurbitaceae</taxon>
        <taxon>Benincaseae</taxon>
        <taxon>Citrullus</taxon>
    </lineage>
</organism>
<gene>
    <name evidence="1" type="ORF">CITCOLO1_LOCUS20558</name>
</gene>
<keyword evidence="2" id="KW-1185">Reference proteome</keyword>
<dbReference type="Proteomes" id="UP001642487">
    <property type="component" value="Chromosome 8"/>
</dbReference>
<dbReference type="EMBL" id="OZ021742">
    <property type="protein sequence ID" value="CAK9328153.1"/>
    <property type="molecule type" value="Genomic_DNA"/>
</dbReference>
<proteinExistence type="predicted"/>
<evidence type="ECO:0000313" key="2">
    <source>
        <dbReference type="Proteomes" id="UP001642487"/>
    </source>
</evidence>
<evidence type="ECO:0000313" key="1">
    <source>
        <dbReference type="EMBL" id="CAK9328153.1"/>
    </source>
</evidence>
<sequence>MAVIMAFSRKFKHPFPLPTASMVIIIQLQSPNPFFHSLYKNPFSSSSLLTIPFPHFPFLFLPKLNQDPNFENFVRYSAEPR</sequence>
<name>A0ABP0Z5W0_9ROSI</name>
<protein>
    <submittedName>
        <fullName evidence="1">Uncharacterized protein</fullName>
    </submittedName>
</protein>
<accession>A0ABP0Z5W0</accession>
<reference evidence="1 2" key="1">
    <citation type="submission" date="2024-03" db="EMBL/GenBank/DDBJ databases">
        <authorList>
            <person name="Gkanogiannis A."/>
            <person name="Becerra Lopez-Lavalle L."/>
        </authorList>
    </citation>
    <scope>NUCLEOTIDE SEQUENCE [LARGE SCALE GENOMIC DNA]</scope>
</reference>